<keyword evidence="2" id="KW-1133">Transmembrane helix</keyword>
<gene>
    <name evidence="3" type="ORF">G2W53_021190</name>
</gene>
<keyword evidence="2" id="KW-0812">Transmembrane</keyword>
<name>A0A834TLH5_9FABA</name>
<dbReference type="Proteomes" id="UP000634136">
    <property type="component" value="Unassembled WGS sequence"/>
</dbReference>
<evidence type="ECO:0000313" key="4">
    <source>
        <dbReference type="Proteomes" id="UP000634136"/>
    </source>
</evidence>
<accession>A0A834TLH5</accession>
<keyword evidence="4" id="KW-1185">Reference proteome</keyword>
<reference evidence="3" key="1">
    <citation type="submission" date="2020-09" db="EMBL/GenBank/DDBJ databases">
        <title>Genome-Enabled Discovery of Anthraquinone Biosynthesis in Senna tora.</title>
        <authorList>
            <person name="Kang S.-H."/>
            <person name="Pandey R.P."/>
            <person name="Lee C.-M."/>
            <person name="Sim J.-S."/>
            <person name="Jeong J.-T."/>
            <person name="Choi B.-S."/>
            <person name="Jung M."/>
            <person name="Ginzburg D."/>
            <person name="Zhao K."/>
            <person name="Won S.Y."/>
            <person name="Oh T.-J."/>
            <person name="Yu Y."/>
            <person name="Kim N.-H."/>
            <person name="Lee O.R."/>
            <person name="Lee T.-H."/>
            <person name="Bashyal P."/>
            <person name="Kim T.-S."/>
            <person name="Lee W.-H."/>
            <person name="Kawkins C."/>
            <person name="Kim C.-K."/>
            <person name="Kim J.S."/>
            <person name="Ahn B.O."/>
            <person name="Rhee S.Y."/>
            <person name="Sohng J.K."/>
        </authorList>
    </citation>
    <scope>NUCLEOTIDE SEQUENCE</scope>
    <source>
        <tissue evidence="3">Leaf</tissue>
    </source>
</reference>
<evidence type="ECO:0000256" key="1">
    <source>
        <dbReference type="SAM" id="MobiDB-lite"/>
    </source>
</evidence>
<protein>
    <submittedName>
        <fullName evidence="3">Uncharacterized protein</fullName>
    </submittedName>
</protein>
<keyword evidence="2" id="KW-0472">Membrane</keyword>
<evidence type="ECO:0000256" key="2">
    <source>
        <dbReference type="SAM" id="Phobius"/>
    </source>
</evidence>
<evidence type="ECO:0000313" key="3">
    <source>
        <dbReference type="EMBL" id="KAF7823046.1"/>
    </source>
</evidence>
<comment type="caution">
    <text evidence="3">The sequence shown here is derived from an EMBL/GenBank/DDBJ whole genome shotgun (WGS) entry which is preliminary data.</text>
</comment>
<sequence>MPLNMNMRINSTAAPTSNPMDSRDASLWGVAVHGSGALLLLLLLFTPINLTAAEAMERKEDWILFEEPDGSETEAGSRLSWYSGS</sequence>
<feature type="compositionally biased region" description="Polar residues" evidence="1">
    <location>
        <begin position="7"/>
        <end position="20"/>
    </location>
</feature>
<organism evidence="3 4">
    <name type="scientific">Senna tora</name>
    <dbReference type="NCBI Taxonomy" id="362788"/>
    <lineage>
        <taxon>Eukaryota</taxon>
        <taxon>Viridiplantae</taxon>
        <taxon>Streptophyta</taxon>
        <taxon>Embryophyta</taxon>
        <taxon>Tracheophyta</taxon>
        <taxon>Spermatophyta</taxon>
        <taxon>Magnoliopsida</taxon>
        <taxon>eudicotyledons</taxon>
        <taxon>Gunneridae</taxon>
        <taxon>Pentapetalae</taxon>
        <taxon>rosids</taxon>
        <taxon>fabids</taxon>
        <taxon>Fabales</taxon>
        <taxon>Fabaceae</taxon>
        <taxon>Caesalpinioideae</taxon>
        <taxon>Cassia clade</taxon>
        <taxon>Senna</taxon>
    </lineage>
</organism>
<dbReference type="AlphaFoldDB" id="A0A834TLH5"/>
<dbReference type="EMBL" id="JAAIUW010000007">
    <property type="protein sequence ID" value="KAF7823046.1"/>
    <property type="molecule type" value="Genomic_DNA"/>
</dbReference>
<feature type="region of interest" description="Disordered" evidence="1">
    <location>
        <begin position="1"/>
        <end position="20"/>
    </location>
</feature>
<feature type="transmembrane region" description="Helical" evidence="2">
    <location>
        <begin position="27"/>
        <end position="50"/>
    </location>
</feature>
<proteinExistence type="predicted"/>